<sequence>MLEIDEVVMLACAKHMRSICGDVLDKYTGPNYKIIVGDCMKALEEYIKEGRKFDYIFGDLTDIPISENLSGQLWTFVNKILQMSFKLLKPDGKFMTHLNGTSSPESIDMYKAQLDKIQPPVKFTTTKAFVPSFMEDWVFCQVSFDKNKDQ</sequence>
<dbReference type="PROSITE" id="PS51006">
    <property type="entry name" value="PABS_2"/>
    <property type="match status" value="1"/>
</dbReference>
<dbReference type="SUPFAM" id="SSF53335">
    <property type="entry name" value="S-adenosyl-L-methionine-dependent methyltransferases"/>
    <property type="match status" value="1"/>
</dbReference>
<dbReference type="GO" id="GO:0016768">
    <property type="term" value="F:spermine synthase activity"/>
    <property type="evidence" value="ECO:0007669"/>
    <property type="project" value="InterPro"/>
</dbReference>
<dbReference type="PANTHER" id="PTHR46315">
    <property type="entry name" value="SPERMINE SYNTHASE"/>
    <property type="match status" value="1"/>
</dbReference>
<organism evidence="5 6">
    <name type="scientific">Aromia moschata</name>
    <dbReference type="NCBI Taxonomy" id="1265417"/>
    <lineage>
        <taxon>Eukaryota</taxon>
        <taxon>Metazoa</taxon>
        <taxon>Ecdysozoa</taxon>
        <taxon>Arthropoda</taxon>
        <taxon>Hexapoda</taxon>
        <taxon>Insecta</taxon>
        <taxon>Pterygota</taxon>
        <taxon>Neoptera</taxon>
        <taxon>Endopterygota</taxon>
        <taxon>Coleoptera</taxon>
        <taxon>Polyphaga</taxon>
        <taxon>Cucujiformia</taxon>
        <taxon>Chrysomeloidea</taxon>
        <taxon>Cerambycidae</taxon>
        <taxon>Cerambycinae</taxon>
        <taxon>Callichromatini</taxon>
        <taxon>Aromia</taxon>
    </lineage>
</organism>
<evidence type="ECO:0000313" key="6">
    <source>
        <dbReference type="Proteomes" id="UP001162162"/>
    </source>
</evidence>
<feature type="active site" description="Proton acceptor" evidence="3">
    <location>
        <position position="59"/>
    </location>
</feature>
<dbReference type="CDD" id="cd02440">
    <property type="entry name" value="AdoMet_MTases"/>
    <property type="match status" value="1"/>
</dbReference>
<evidence type="ECO:0000256" key="2">
    <source>
        <dbReference type="ARBA" id="ARBA00022679"/>
    </source>
</evidence>
<dbReference type="EMBL" id="JAPWTK010000031">
    <property type="protein sequence ID" value="KAJ8956254.1"/>
    <property type="molecule type" value="Genomic_DNA"/>
</dbReference>
<dbReference type="InterPro" id="IPR030374">
    <property type="entry name" value="PABS"/>
</dbReference>
<feature type="domain" description="PABS" evidence="4">
    <location>
        <begin position="1"/>
        <end position="144"/>
    </location>
</feature>
<keyword evidence="6" id="KW-1185">Reference proteome</keyword>
<keyword evidence="3" id="KW-0620">Polyamine biosynthesis</keyword>
<evidence type="ECO:0000256" key="1">
    <source>
        <dbReference type="ARBA" id="ARBA00007867"/>
    </source>
</evidence>
<dbReference type="GO" id="GO:0006597">
    <property type="term" value="P:spermine biosynthetic process"/>
    <property type="evidence" value="ECO:0007669"/>
    <property type="project" value="InterPro"/>
</dbReference>
<dbReference type="Pfam" id="PF01564">
    <property type="entry name" value="Spermine_synth"/>
    <property type="match status" value="1"/>
</dbReference>
<dbReference type="PANTHER" id="PTHR46315:SF1">
    <property type="entry name" value="SPERMINE SYNTHASE"/>
    <property type="match status" value="1"/>
</dbReference>
<protein>
    <recommendedName>
        <fullName evidence="4">PABS domain-containing protein</fullName>
    </recommendedName>
</protein>
<dbReference type="AlphaFoldDB" id="A0AAV8YX26"/>
<name>A0AAV8YX26_9CUCU</name>
<keyword evidence="2 3" id="KW-0808">Transferase</keyword>
<dbReference type="InterPro" id="IPR015576">
    <property type="entry name" value="Spermine_synthase_animal"/>
</dbReference>
<reference evidence="5" key="1">
    <citation type="journal article" date="2023" name="Insect Mol. Biol.">
        <title>Genome sequencing provides insights into the evolution of gene families encoding plant cell wall-degrading enzymes in longhorned beetles.</title>
        <authorList>
            <person name="Shin N.R."/>
            <person name="Okamura Y."/>
            <person name="Kirsch R."/>
            <person name="Pauchet Y."/>
        </authorList>
    </citation>
    <scope>NUCLEOTIDE SEQUENCE</scope>
    <source>
        <strain evidence="5">AMC_N1</strain>
    </source>
</reference>
<dbReference type="InterPro" id="IPR029063">
    <property type="entry name" value="SAM-dependent_MTases_sf"/>
</dbReference>
<gene>
    <name evidence="5" type="ORF">NQ318_014988</name>
</gene>
<dbReference type="Gene3D" id="3.40.50.150">
    <property type="entry name" value="Vaccinia Virus protein VP39"/>
    <property type="match status" value="1"/>
</dbReference>
<proteinExistence type="inferred from homology"/>
<evidence type="ECO:0000256" key="3">
    <source>
        <dbReference type="PROSITE-ProRule" id="PRU00354"/>
    </source>
</evidence>
<comment type="caution">
    <text evidence="5">The sequence shown here is derived from an EMBL/GenBank/DDBJ whole genome shotgun (WGS) entry which is preliminary data.</text>
</comment>
<evidence type="ECO:0000313" key="5">
    <source>
        <dbReference type="EMBL" id="KAJ8956254.1"/>
    </source>
</evidence>
<evidence type="ECO:0000259" key="4">
    <source>
        <dbReference type="PROSITE" id="PS51006"/>
    </source>
</evidence>
<dbReference type="Proteomes" id="UP001162162">
    <property type="component" value="Unassembled WGS sequence"/>
</dbReference>
<accession>A0AAV8YX26</accession>
<comment type="similarity">
    <text evidence="1">Belongs to the spermidine/spermine synthase family.</text>
</comment>